<reference evidence="1" key="1">
    <citation type="journal article" date="2021" name="Proc. Natl. Acad. Sci. U.S.A.">
        <title>A Catalog of Tens of Thousands of Viruses from Human Metagenomes Reveals Hidden Associations with Chronic Diseases.</title>
        <authorList>
            <person name="Tisza M.J."/>
            <person name="Buck C.B."/>
        </authorList>
    </citation>
    <scope>NUCLEOTIDE SEQUENCE</scope>
    <source>
        <strain evidence="1">CtTC45</strain>
    </source>
</reference>
<proteinExistence type="predicted"/>
<evidence type="ECO:0000313" key="1">
    <source>
        <dbReference type="EMBL" id="DAD72247.1"/>
    </source>
</evidence>
<name>A0A8S5LQX8_9CAUD</name>
<accession>A0A8S5LQX8</accession>
<sequence length="29" mass="3406">MRTPAPFIYKLVTKVSYYQTCFLCCSVRS</sequence>
<dbReference type="EMBL" id="BK015895">
    <property type="protein sequence ID" value="DAD72247.1"/>
    <property type="molecule type" value="Genomic_DNA"/>
</dbReference>
<protein>
    <submittedName>
        <fullName evidence="1">Uncharacterized protein</fullName>
    </submittedName>
</protein>
<organism evidence="1">
    <name type="scientific">Siphoviridae sp. ctTC45</name>
    <dbReference type="NCBI Taxonomy" id="2827573"/>
    <lineage>
        <taxon>Viruses</taxon>
        <taxon>Duplodnaviria</taxon>
        <taxon>Heunggongvirae</taxon>
        <taxon>Uroviricota</taxon>
        <taxon>Caudoviricetes</taxon>
    </lineage>
</organism>